<feature type="chain" id="PRO_5016640586" evidence="1">
    <location>
        <begin position="22"/>
        <end position="329"/>
    </location>
</feature>
<feature type="signal peptide" evidence="1">
    <location>
        <begin position="1"/>
        <end position="21"/>
    </location>
</feature>
<organism evidence="3 4">
    <name type="scientific">Legionella pneumophila</name>
    <dbReference type="NCBI Taxonomy" id="446"/>
    <lineage>
        <taxon>Bacteria</taxon>
        <taxon>Pseudomonadati</taxon>
        <taxon>Pseudomonadota</taxon>
        <taxon>Gammaproteobacteria</taxon>
        <taxon>Legionellales</taxon>
        <taxon>Legionellaceae</taxon>
        <taxon>Legionella</taxon>
    </lineage>
</organism>
<feature type="domain" description="Autotransporter" evidence="2">
    <location>
        <begin position="49"/>
        <end position="318"/>
    </location>
</feature>
<dbReference type="InterPro" id="IPR006315">
    <property type="entry name" value="OM_autotransptr_brl_dom"/>
</dbReference>
<dbReference type="Gene3D" id="2.40.128.130">
    <property type="entry name" value="Autotransporter beta-domain"/>
    <property type="match status" value="1"/>
</dbReference>
<dbReference type="GO" id="GO:0019867">
    <property type="term" value="C:outer membrane"/>
    <property type="evidence" value="ECO:0007669"/>
    <property type="project" value="InterPro"/>
</dbReference>
<dbReference type="InterPro" id="IPR036709">
    <property type="entry name" value="Autotransporte_beta_dom_sf"/>
</dbReference>
<keyword evidence="1" id="KW-0732">Signal</keyword>
<proteinExistence type="predicted"/>
<dbReference type="NCBIfam" id="TIGR01414">
    <property type="entry name" value="autotrans_barl"/>
    <property type="match status" value="1"/>
</dbReference>
<evidence type="ECO:0000313" key="4">
    <source>
        <dbReference type="Proteomes" id="UP000254631"/>
    </source>
</evidence>
<dbReference type="Proteomes" id="UP000254631">
    <property type="component" value="Unassembled WGS sequence"/>
</dbReference>
<dbReference type="EMBL" id="UGOL01000001">
    <property type="protein sequence ID" value="STX79881.1"/>
    <property type="molecule type" value="Genomic_DNA"/>
</dbReference>
<accession>A0A378K8T1</accession>
<evidence type="ECO:0000256" key="1">
    <source>
        <dbReference type="SAM" id="SignalP"/>
    </source>
</evidence>
<dbReference type="AlphaFoldDB" id="A0A378K8T1"/>
<dbReference type="Pfam" id="PF03797">
    <property type="entry name" value="Autotransporter"/>
    <property type="match status" value="1"/>
</dbReference>
<dbReference type="InterPro" id="IPR005546">
    <property type="entry name" value="Autotransporte_beta"/>
</dbReference>
<dbReference type="SUPFAM" id="SSF103515">
    <property type="entry name" value="Autotransporter"/>
    <property type="match status" value="1"/>
</dbReference>
<name>A0A378K8T1_LEGPN</name>
<evidence type="ECO:0000313" key="3">
    <source>
        <dbReference type="EMBL" id="STX79881.1"/>
    </source>
</evidence>
<protein>
    <submittedName>
        <fullName evidence="3">Autotransporter beta-domain</fullName>
    </submittedName>
</protein>
<dbReference type="SMART" id="SM00869">
    <property type="entry name" value="Autotransporter"/>
    <property type="match status" value="1"/>
</dbReference>
<reference evidence="3 4" key="1">
    <citation type="submission" date="2018-06" db="EMBL/GenBank/DDBJ databases">
        <authorList>
            <consortium name="Pathogen Informatics"/>
            <person name="Doyle S."/>
        </authorList>
    </citation>
    <scope>NUCLEOTIDE SEQUENCE [LARGE SCALE GENOMIC DNA]</scope>
    <source>
        <strain evidence="3 4">NCTC12000</strain>
    </source>
</reference>
<dbReference type="RefSeq" id="WP_027219806.1">
    <property type="nucleotide sequence ID" value="NZ_UGOL01000001.1"/>
</dbReference>
<gene>
    <name evidence="3" type="ORF">NCTC12000_01877</name>
</gene>
<sequence>MKIKFLLSMIGVILSTQSAYAKLPDSSASRAQNINDNKSTKNANNFLKKITPEFAYSYIDFNFDSTAGLNFNRYNGHSNLYSIGADHFSPVPSIIAGLYVLNIDTEVSSQFQLFPNTPIPSSQTIHSNTLFAHMRKIFTPKFDIDIAGGYGQNRINSQTLLNRGITDIAFSKHTNDNWLASINAVYRKRGKKISLRTYVGMLYSQINSGSYILAFQSNQRGQIIAPLTTKTTYIMEGAEISYKLKPALTPFVNGGLIQIADFTNSRPILTQQINGSLPQLNMDKNGYKLGAGVIFNYKQMTLRLEEKYYSAGNIFESYQTTAGLEYRFN</sequence>
<evidence type="ECO:0000259" key="2">
    <source>
        <dbReference type="SMART" id="SM00869"/>
    </source>
</evidence>